<comment type="caution">
    <text evidence="1">The sequence shown here is derived from an EMBL/GenBank/DDBJ whole genome shotgun (WGS) entry which is preliminary data.</text>
</comment>
<dbReference type="Proteomes" id="UP000053024">
    <property type="component" value="Unassembled WGS sequence"/>
</dbReference>
<dbReference type="OrthoDB" id="4321526at2"/>
<sequence>MRAFALSLPEYQALFRVIEHARSRLEACRGGDAETIRNASGAELLPLLLPRAGAAFARGADGVPMLVSEIRHLEAAVVNLESYGGHETVLCDGYALLDRLDVLKGRTETARAVDGVLTLGQRTPPATSL</sequence>
<keyword evidence="2" id="KW-1185">Reference proteome</keyword>
<accession>A0A101TD38</accession>
<evidence type="ECO:0000313" key="2">
    <source>
        <dbReference type="Proteomes" id="UP000053024"/>
    </source>
</evidence>
<name>A0A101TD38_9ACTN</name>
<evidence type="ECO:0000313" key="1">
    <source>
        <dbReference type="EMBL" id="KUN90111.1"/>
    </source>
</evidence>
<reference evidence="1 2" key="1">
    <citation type="submission" date="2015-10" db="EMBL/GenBank/DDBJ databases">
        <title>Draft genome sequence of Streptomyces bungoensis DSM 41781, type strain for the species Streptomyces bungoensis.</title>
        <authorList>
            <person name="Ruckert C."/>
            <person name="Winkler A."/>
            <person name="Kalinowski J."/>
            <person name="Kampfer P."/>
            <person name="Glaeser S."/>
        </authorList>
    </citation>
    <scope>NUCLEOTIDE SEQUENCE [LARGE SCALE GENOMIC DNA]</scope>
    <source>
        <strain evidence="1 2">DSM 41781</strain>
    </source>
</reference>
<dbReference type="EMBL" id="LMWX01000003">
    <property type="protein sequence ID" value="KUN90111.1"/>
    <property type="molecule type" value="Genomic_DNA"/>
</dbReference>
<organism evidence="1 2">
    <name type="scientific">Streptomyces bungoensis</name>
    <dbReference type="NCBI Taxonomy" id="285568"/>
    <lineage>
        <taxon>Bacteria</taxon>
        <taxon>Bacillati</taxon>
        <taxon>Actinomycetota</taxon>
        <taxon>Actinomycetes</taxon>
        <taxon>Kitasatosporales</taxon>
        <taxon>Streptomycetaceae</taxon>
        <taxon>Streptomyces</taxon>
    </lineage>
</organism>
<gene>
    <name evidence="1" type="ORF">AQJ66_01910</name>
</gene>
<dbReference type="AlphaFoldDB" id="A0A101TD38"/>
<protein>
    <submittedName>
        <fullName evidence="1">Uncharacterized protein</fullName>
    </submittedName>
</protein>
<proteinExistence type="predicted"/>